<feature type="transmembrane region" description="Helical" evidence="9">
    <location>
        <begin position="292"/>
        <end position="314"/>
    </location>
</feature>
<feature type="transmembrane region" description="Helical" evidence="9">
    <location>
        <begin position="86"/>
        <end position="111"/>
    </location>
</feature>
<gene>
    <name evidence="11" type="ORF">UFOPK1908_00338</name>
    <name evidence="12" type="ORF">UFOPK2282_00343</name>
    <name evidence="13" type="ORF">UFOPK3576_01202</name>
</gene>
<evidence type="ECO:0000256" key="6">
    <source>
        <dbReference type="ARBA" id="ARBA00022692"/>
    </source>
</evidence>
<evidence type="ECO:0000313" key="13">
    <source>
        <dbReference type="EMBL" id="CAB4912219.1"/>
    </source>
</evidence>
<evidence type="ECO:0000313" key="11">
    <source>
        <dbReference type="EMBL" id="CAB4615318.1"/>
    </source>
</evidence>
<dbReference type="InterPro" id="IPR000515">
    <property type="entry name" value="MetI-like"/>
</dbReference>
<dbReference type="CDD" id="cd06261">
    <property type="entry name" value="TM_PBP2"/>
    <property type="match status" value="1"/>
</dbReference>
<keyword evidence="7 9" id="KW-1133">Transmembrane helix</keyword>
<feature type="domain" description="ABC transmembrane type-1" evidence="10">
    <location>
        <begin position="82"/>
        <end position="310"/>
    </location>
</feature>
<evidence type="ECO:0000256" key="9">
    <source>
        <dbReference type="SAM" id="Phobius"/>
    </source>
</evidence>
<evidence type="ECO:0000259" key="10">
    <source>
        <dbReference type="PROSITE" id="PS50928"/>
    </source>
</evidence>
<dbReference type="InterPro" id="IPR051124">
    <property type="entry name" value="Phosphate_Transport_Permease"/>
</dbReference>
<feature type="transmembrane region" description="Helical" evidence="9">
    <location>
        <begin position="171"/>
        <end position="192"/>
    </location>
</feature>
<feature type="transmembrane region" description="Helical" evidence="9">
    <location>
        <begin position="229"/>
        <end position="253"/>
    </location>
</feature>
<feature type="transmembrane region" description="Helical" evidence="9">
    <location>
        <begin position="27"/>
        <end position="51"/>
    </location>
</feature>
<keyword evidence="4" id="KW-1003">Cell membrane</keyword>
<name>A0A6J7H904_9ZZZZ</name>
<evidence type="ECO:0000256" key="3">
    <source>
        <dbReference type="ARBA" id="ARBA00022448"/>
    </source>
</evidence>
<keyword evidence="3" id="KW-0813">Transport</keyword>
<evidence type="ECO:0000256" key="8">
    <source>
        <dbReference type="ARBA" id="ARBA00023136"/>
    </source>
</evidence>
<dbReference type="NCBIfam" id="TIGR02138">
    <property type="entry name" value="phosphate_pstC"/>
    <property type="match status" value="1"/>
</dbReference>
<evidence type="ECO:0000256" key="2">
    <source>
        <dbReference type="ARBA" id="ARBA00007069"/>
    </source>
</evidence>
<dbReference type="GO" id="GO:0005886">
    <property type="term" value="C:plasma membrane"/>
    <property type="evidence" value="ECO:0007669"/>
    <property type="project" value="UniProtKB-SubCell"/>
</dbReference>
<comment type="subcellular location">
    <subcellularLocation>
        <location evidence="1">Cell membrane</location>
        <topology evidence="1">Multi-pass membrane protein</topology>
    </subcellularLocation>
</comment>
<dbReference type="GO" id="GO:0006817">
    <property type="term" value="P:phosphate ion transport"/>
    <property type="evidence" value="ECO:0007669"/>
    <property type="project" value="UniProtKB-KW"/>
</dbReference>
<keyword evidence="6 9" id="KW-0812">Transmembrane</keyword>
<evidence type="ECO:0000256" key="1">
    <source>
        <dbReference type="ARBA" id="ARBA00004651"/>
    </source>
</evidence>
<dbReference type="SUPFAM" id="SSF161098">
    <property type="entry name" value="MetI-like"/>
    <property type="match status" value="1"/>
</dbReference>
<dbReference type="PROSITE" id="PS50928">
    <property type="entry name" value="ABC_TM1"/>
    <property type="match status" value="1"/>
</dbReference>
<dbReference type="GO" id="GO:0005315">
    <property type="term" value="F:phosphate transmembrane transporter activity"/>
    <property type="evidence" value="ECO:0007669"/>
    <property type="project" value="InterPro"/>
</dbReference>
<proteinExistence type="inferred from homology"/>
<keyword evidence="8 9" id="KW-0472">Membrane</keyword>
<evidence type="ECO:0000256" key="7">
    <source>
        <dbReference type="ARBA" id="ARBA00022989"/>
    </source>
</evidence>
<dbReference type="EMBL" id="CAFBMO010000054">
    <property type="protein sequence ID" value="CAB4912219.1"/>
    <property type="molecule type" value="Genomic_DNA"/>
</dbReference>
<dbReference type="AlphaFoldDB" id="A0A6J7H904"/>
<evidence type="ECO:0000313" key="12">
    <source>
        <dbReference type="EMBL" id="CAB4657809.1"/>
    </source>
</evidence>
<evidence type="ECO:0000256" key="4">
    <source>
        <dbReference type="ARBA" id="ARBA00022475"/>
    </source>
</evidence>
<dbReference type="Gene3D" id="1.10.3720.10">
    <property type="entry name" value="MetI-like"/>
    <property type="match status" value="1"/>
</dbReference>
<comment type="similarity">
    <text evidence="2">Belongs to the binding-protein-dependent transport system permease family. CysTW subfamily.</text>
</comment>
<dbReference type="Pfam" id="PF00528">
    <property type="entry name" value="BPD_transp_1"/>
    <property type="match status" value="1"/>
</dbReference>
<dbReference type="InterPro" id="IPR011864">
    <property type="entry name" value="Phosphate_PstC"/>
</dbReference>
<dbReference type="InterPro" id="IPR035906">
    <property type="entry name" value="MetI-like_sf"/>
</dbReference>
<accession>A0A6J7H904</accession>
<evidence type="ECO:0000256" key="5">
    <source>
        <dbReference type="ARBA" id="ARBA00022592"/>
    </source>
</evidence>
<dbReference type="EMBL" id="CAEZVB010000007">
    <property type="protein sequence ID" value="CAB4615318.1"/>
    <property type="molecule type" value="Genomic_DNA"/>
</dbReference>
<organism evidence="13">
    <name type="scientific">freshwater metagenome</name>
    <dbReference type="NCBI Taxonomy" id="449393"/>
    <lineage>
        <taxon>unclassified sequences</taxon>
        <taxon>metagenomes</taxon>
        <taxon>ecological metagenomes</taxon>
    </lineage>
</organism>
<keyword evidence="5" id="KW-0592">Phosphate transport</keyword>
<dbReference type="EMBL" id="CAEZWR010000026">
    <property type="protein sequence ID" value="CAB4657809.1"/>
    <property type="molecule type" value="Genomic_DNA"/>
</dbReference>
<sequence>MATPDLQQRDLQAAATSHRGDRVFNRAITVAAFVSLIILAGIAVFLGAQALPVFQELGFSFLTTTAWDLTTDPVSVGIFGMLYGSILLSVVALVIAVPASLLLSIFIVFLAPKKLASVLTNSIDLMAAIPSVILGLWAFYVLNPQADEWQRLLNEYLGWIPFFENASGNFLGTPFIAGFVLAIMVIPITTSVTREVLGRTPPDLINAAEALGCSLWTMLRYVALPYGRGGIVGGVMLGLGRALGETIAVFFVLKLVYDTNWYHVIESGGGSVATLIVSRFGEASGPFEVQLLLAAGFFLFLMTLIVNMIANLIVSRTGRLKK</sequence>
<dbReference type="PANTHER" id="PTHR30425">
    <property type="entry name" value="PHOSPHATE TRANSPORT SYSTEM PERMEASE PROTEIN PST"/>
    <property type="match status" value="1"/>
</dbReference>
<protein>
    <submittedName>
        <fullName evidence="13">Unannotated protein</fullName>
    </submittedName>
</protein>
<reference evidence="13" key="1">
    <citation type="submission" date="2020-05" db="EMBL/GenBank/DDBJ databases">
        <authorList>
            <person name="Chiriac C."/>
            <person name="Salcher M."/>
            <person name="Ghai R."/>
            <person name="Kavagutti S V."/>
        </authorList>
    </citation>
    <scope>NUCLEOTIDE SEQUENCE</scope>
</reference>
<feature type="transmembrane region" description="Helical" evidence="9">
    <location>
        <begin position="123"/>
        <end position="142"/>
    </location>
</feature>
<dbReference type="PANTHER" id="PTHR30425:SF1">
    <property type="entry name" value="PHOSPHATE TRANSPORT SYSTEM PERMEASE PROTEIN PSTC"/>
    <property type="match status" value="1"/>
</dbReference>